<keyword evidence="8" id="KW-0507">mRNA processing</keyword>
<dbReference type="AlphaFoldDB" id="A0A0W4ZIV8"/>
<dbReference type="Gene3D" id="3.30.40.10">
    <property type="entry name" value="Zinc/RING finger domain, C3HC4 (zinc finger)"/>
    <property type="match status" value="1"/>
</dbReference>
<comment type="function">
    <text evidence="1 8">Involved in pre-mRNA splicing.</text>
</comment>
<keyword evidence="5 7" id="KW-0863">Zinc-finger</keyword>
<dbReference type="PANTHER" id="PTHR12930:SF0">
    <property type="entry name" value="RING FINGER PROTEIN 113B"/>
    <property type="match status" value="1"/>
</dbReference>
<evidence type="ECO:0000259" key="11">
    <source>
        <dbReference type="PROSITE" id="PS50103"/>
    </source>
</evidence>
<organism evidence="12 13">
    <name type="scientific">Pneumocystis jirovecii (strain RU7)</name>
    <name type="common">Human pneumocystis pneumonia agent</name>
    <dbReference type="NCBI Taxonomy" id="1408657"/>
    <lineage>
        <taxon>Eukaryota</taxon>
        <taxon>Fungi</taxon>
        <taxon>Dikarya</taxon>
        <taxon>Ascomycota</taxon>
        <taxon>Taphrinomycotina</taxon>
        <taxon>Pneumocystomycetes</taxon>
        <taxon>Pneumocystaceae</taxon>
        <taxon>Pneumocystis</taxon>
    </lineage>
</organism>
<dbReference type="Gene3D" id="4.10.1000.10">
    <property type="entry name" value="Zinc finger, CCCH-type"/>
    <property type="match status" value="1"/>
</dbReference>
<sequence>MEPVIFFRKGRAKNVRQREDDSESEEETVIKSKKINIRSKQSVTAQTNGFSASSLSDIQDTSSNSAVDSANIASNLTANSDRVISRPGPVQARHVVPTTFIDYAPDVCKDYKQTGFCGFGDSCKFLHDREDYKAGWQLDREWEEVQHKKRIAVIQAKELDSHSEESSSDEEDIPFACFICRKEYVQPIVTKCGHYFCEPCAIKRYRKNPNCIICGSGTSGIFNAAKKLQAKLSKKKALSHQHPSSPSADL</sequence>
<dbReference type="EMBL" id="LFWA01000012">
    <property type="protein sequence ID" value="KTW28308.1"/>
    <property type="molecule type" value="Genomic_DNA"/>
</dbReference>
<dbReference type="GO" id="GO:0006397">
    <property type="term" value="P:mRNA processing"/>
    <property type="evidence" value="ECO:0007669"/>
    <property type="project" value="UniProtKB-KW"/>
</dbReference>
<keyword evidence="8" id="KW-0747">Spliceosome</keyword>
<name>A0A0W4ZIV8_PNEJ7</name>
<evidence type="ECO:0000256" key="5">
    <source>
        <dbReference type="ARBA" id="ARBA00022771"/>
    </source>
</evidence>
<evidence type="ECO:0000256" key="1">
    <source>
        <dbReference type="ARBA" id="ARBA00003777"/>
    </source>
</evidence>
<dbReference type="InterPro" id="IPR000571">
    <property type="entry name" value="Znf_CCCH"/>
</dbReference>
<dbReference type="SUPFAM" id="SSF90229">
    <property type="entry name" value="CCCH zinc finger"/>
    <property type="match status" value="1"/>
</dbReference>
<keyword evidence="6 7" id="KW-0862">Zinc</keyword>
<accession>A0A0W4ZIV8</accession>
<evidence type="ECO:0000256" key="8">
    <source>
        <dbReference type="RuleBase" id="RU367110"/>
    </source>
</evidence>
<feature type="region of interest" description="Disordered" evidence="9">
    <location>
        <begin position="9"/>
        <end position="29"/>
    </location>
</feature>
<dbReference type="InterPro" id="IPR001841">
    <property type="entry name" value="Znf_RING"/>
</dbReference>
<protein>
    <recommendedName>
        <fullName evidence="8">Pre-mRNA-splicing factor CWC24</fullName>
    </recommendedName>
</protein>
<dbReference type="GO" id="GO:0003677">
    <property type="term" value="F:DNA binding"/>
    <property type="evidence" value="ECO:0007669"/>
    <property type="project" value="UniProtKB-UniRule"/>
</dbReference>
<dbReference type="CDD" id="cd16539">
    <property type="entry name" value="RING-HC_RNF113A_B"/>
    <property type="match status" value="1"/>
</dbReference>
<feature type="zinc finger region" description="C3H1-type" evidence="7">
    <location>
        <begin position="102"/>
        <end position="130"/>
    </location>
</feature>
<dbReference type="Pfam" id="PF00642">
    <property type="entry name" value="zf-CCCH"/>
    <property type="match status" value="1"/>
</dbReference>
<comment type="similarity">
    <text evidence="2 8">Belongs to the CWC24 family.</text>
</comment>
<dbReference type="InterPro" id="IPR036855">
    <property type="entry name" value="Znf_CCCH_sf"/>
</dbReference>
<dbReference type="RefSeq" id="XP_018228870.1">
    <property type="nucleotide sequence ID" value="XM_018374990.1"/>
</dbReference>
<dbReference type="GeneID" id="28941245"/>
<evidence type="ECO:0000256" key="2">
    <source>
        <dbReference type="ARBA" id="ARBA00009161"/>
    </source>
</evidence>
<dbReference type="FunFam" id="3.30.40.10:FF:000045">
    <property type="entry name" value="RING finger protein 113A"/>
    <property type="match status" value="1"/>
</dbReference>
<keyword evidence="8" id="KW-0539">Nucleus</keyword>
<keyword evidence="13" id="KW-1185">Reference proteome</keyword>
<dbReference type="OrthoDB" id="25761at2759"/>
<dbReference type="STRING" id="1408657.A0A0W4ZIV8"/>
<dbReference type="SMART" id="SM00184">
    <property type="entry name" value="RING"/>
    <property type="match status" value="1"/>
</dbReference>
<dbReference type="GO" id="GO:0005684">
    <property type="term" value="C:U2-type spliceosomal complex"/>
    <property type="evidence" value="ECO:0007669"/>
    <property type="project" value="TreeGrafter"/>
</dbReference>
<dbReference type="PROSITE" id="PS50103">
    <property type="entry name" value="ZF_C3H1"/>
    <property type="match status" value="1"/>
</dbReference>
<dbReference type="PANTHER" id="PTHR12930">
    <property type="entry name" value="ZINC FINGER PROTEIN 183"/>
    <property type="match status" value="1"/>
</dbReference>
<comment type="subunit">
    <text evidence="3 8">Associated with the spliceosome.</text>
</comment>
<dbReference type="PROSITE" id="PS00518">
    <property type="entry name" value="ZF_RING_1"/>
    <property type="match status" value="1"/>
</dbReference>
<dbReference type="GO" id="GO:0034247">
    <property type="term" value="P:snoRNA splicing"/>
    <property type="evidence" value="ECO:0007669"/>
    <property type="project" value="TreeGrafter"/>
</dbReference>
<feature type="domain" description="C3H1-type" evidence="11">
    <location>
        <begin position="102"/>
        <end position="130"/>
    </location>
</feature>
<proteinExistence type="inferred from homology"/>
<feature type="domain" description="RING-type" evidence="10">
    <location>
        <begin position="177"/>
        <end position="214"/>
    </location>
</feature>
<dbReference type="InterPro" id="IPR039971">
    <property type="entry name" value="CWC24-like"/>
</dbReference>
<dbReference type="Proteomes" id="UP000053447">
    <property type="component" value="Unassembled WGS sequence"/>
</dbReference>
<evidence type="ECO:0000256" key="4">
    <source>
        <dbReference type="ARBA" id="ARBA00022723"/>
    </source>
</evidence>
<evidence type="ECO:0000256" key="7">
    <source>
        <dbReference type="PROSITE-ProRule" id="PRU00723"/>
    </source>
</evidence>
<evidence type="ECO:0000313" key="13">
    <source>
        <dbReference type="Proteomes" id="UP000053447"/>
    </source>
</evidence>
<dbReference type="InterPro" id="IPR013083">
    <property type="entry name" value="Znf_RING/FYVE/PHD"/>
</dbReference>
<dbReference type="SMART" id="SM00356">
    <property type="entry name" value="ZnF_C3H1"/>
    <property type="match status" value="1"/>
</dbReference>
<keyword evidence="8" id="KW-0238">DNA-binding</keyword>
<gene>
    <name evidence="12" type="ORF">T551_02727</name>
</gene>
<evidence type="ECO:0000313" key="12">
    <source>
        <dbReference type="EMBL" id="KTW28308.1"/>
    </source>
</evidence>
<dbReference type="PROSITE" id="PS50089">
    <property type="entry name" value="ZF_RING_2"/>
    <property type="match status" value="1"/>
</dbReference>
<comment type="subcellular location">
    <subcellularLocation>
        <location evidence="8">Nucleus</location>
    </subcellularLocation>
</comment>
<evidence type="ECO:0000256" key="9">
    <source>
        <dbReference type="SAM" id="MobiDB-lite"/>
    </source>
</evidence>
<reference evidence="13" key="1">
    <citation type="journal article" date="2016" name="Nat. Commun.">
        <title>Genome analysis of three Pneumocystis species reveals adaptation mechanisms to life exclusively in mammalian hosts.</title>
        <authorList>
            <person name="Ma L."/>
            <person name="Chen Z."/>
            <person name="Huang D.W."/>
            <person name="Kutty G."/>
            <person name="Ishihara M."/>
            <person name="Wang H."/>
            <person name="Abouelleil A."/>
            <person name="Bishop L."/>
            <person name="Davey E."/>
            <person name="Deng R."/>
            <person name="Deng X."/>
            <person name="Fan L."/>
            <person name="Fantoni G."/>
            <person name="Fitzgerald M."/>
            <person name="Gogineni E."/>
            <person name="Goldberg J.M."/>
            <person name="Handley G."/>
            <person name="Hu X."/>
            <person name="Huber C."/>
            <person name="Jiao X."/>
            <person name="Jones K."/>
            <person name="Levin J.Z."/>
            <person name="Liu Y."/>
            <person name="Macdonald P."/>
            <person name="Melnikov A."/>
            <person name="Raley C."/>
            <person name="Sassi M."/>
            <person name="Sherman B.T."/>
            <person name="Song X."/>
            <person name="Sykes S."/>
            <person name="Tran B."/>
            <person name="Walsh L."/>
            <person name="Xia Y."/>
            <person name="Yang J."/>
            <person name="Young S."/>
            <person name="Zeng Q."/>
            <person name="Zheng X."/>
            <person name="Stephens R."/>
            <person name="Nusbaum C."/>
            <person name="Birren B.W."/>
            <person name="Azadi P."/>
            <person name="Lempicki R.A."/>
            <person name="Cuomo C.A."/>
            <person name="Kovacs J.A."/>
        </authorList>
    </citation>
    <scope>NUCLEOTIDE SEQUENCE [LARGE SCALE GENOMIC DNA]</scope>
    <source>
        <strain evidence="13">RU7</strain>
    </source>
</reference>
<comment type="caution">
    <text evidence="12">The sequence shown here is derived from an EMBL/GenBank/DDBJ whole genome shotgun (WGS) entry which is preliminary data.</text>
</comment>
<keyword evidence="8" id="KW-0508">mRNA splicing</keyword>
<evidence type="ECO:0000256" key="6">
    <source>
        <dbReference type="ARBA" id="ARBA00022833"/>
    </source>
</evidence>
<evidence type="ECO:0000256" key="3">
    <source>
        <dbReference type="ARBA" id="ARBA00011524"/>
    </source>
</evidence>
<dbReference type="Pfam" id="PF13920">
    <property type="entry name" value="zf-C3HC4_3"/>
    <property type="match status" value="1"/>
</dbReference>
<dbReference type="VEuPathDB" id="FungiDB:T551_02727"/>
<evidence type="ECO:0000259" key="10">
    <source>
        <dbReference type="PROSITE" id="PS50089"/>
    </source>
</evidence>
<keyword evidence="4 7" id="KW-0479">Metal-binding</keyword>
<dbReference type="SUPFAM" id="SSF57850">
    <property type="entry name" value="RING/U-box"/>
    <property type="match status" value="1"/>
</dbReference>
<dbReference type="InterPro" id="IPR017907">
    <property type="entry name" value="Znf_RING_CS"/>
</dbReference>
<dbReference type="GO" id="GO:0008270">
    <property type="term" value="F:zinc ion binding"/>
    <property type="evidence" value="ECO:0007669"/>
    <property type="project" value="UniProtKB-KW"/>
</dbReference>